<evidence type="ECO:0000313" key="4">
    <source>
        <dbReference type="EMBL" id="SFW98369.1"/>
    </source>
</evidence>
<dbReference type="EMBL" id="FPJW01000001">
    <property type="protein sequence ID" value="SFW98369.1"/>
    <property type="molecule type" value="Genomic_DNA"/>
</dbReference>
<gene>
    <name evidence="4" type="ORF">SAMN02745752_00068</name>
</gene>
<dbReference type="OrthoDB" id="9800897at2"/>
<organism evidence="4 5">
    <name type="scientific">Marinospirillum alkaliphilum DSM 21637</name>
    <dbReference type="NCBI Taxonomy" id="1122209"/>
    <lineage>
        <taxon>Bacteria</taxon>
        <taxon>Pseudomonadati</taxon>
        <taxon>Pseudomonadota</taxon>
        <taxon>Gammaproteobacteria</taxon>
        <taxon>Oceanospirillales</taxon>
        <taxon>Oceanospirillaceae</taxon>
        <taxon>Marinospirillum</taxon>
    </lineage>
</organism>
<reference evidence="4 5" key="1">
    <citation type="submission" date="2016-11" db="EMBL/GenBank/DDBJ databases">
        <authorList>
            <person name="Jaros S."/>
            <person name="Januszkiewicz K."/>
            <person name="Wedrychowicz H."/>
        </authorList>
    </citation>
    <scope>NUCLEOTIDE SEQUENCE [LARGE SCALE GENOMIC DNA]</scope>
    <source>
        <strain evidence="4 5">DSM 21637</strain>
    </source>
</reference>
<evidence type="ECO:0000256" key="2">
    <source>
        <dbReference type="PROSITE-ProRule" id="PRU00169"/>
    </source>
</evidence>
<dbReference type="SUPFAM" id="SSF52172">
    <property type="entry name" value="CheY-like"/>
    <property type="match status" value="2"/>
</dbReference>
<dbReference type="InterPro" id="IPR050595">
    <property type="entry name" value="Bact_response_regulator"/>
</dbReference>
<feature type="domain" description="Response regulatory" evidence="3">
    <location>
        <begin position="147"/>
        <end position="263"/>
    </location>
</feature>
<dbReference type="PROSITE" id="PS50110">
    <property type="entry name" value="RESPONSE_REGULATORY"/>
    <property type="match status" value="2"/>
</dbReference>
<evidence type="ECO:0000256" key="1">
    <source>
        <dbReference type="ARBA" id="ARBA00022553"/>
    </source>
</evidence>
<dbReference type="Proteomes" id="UP000182350">
    <property type="component" value="Unassembled WGS sequence"/>
</dbReference>
<dbReference type="PANTHER" id="PTHR44591:SF3">
    <property type="entry name" value="RESPONSE REGULATORY DOMAIN-CONTAINING PROTEIN"/>
    <property type="match status" value="1"/>
</dbReference>
<keyword evidence="1 2" id="KW-0597">Phosphoprotein</keyword>
<proteinExistence type="predicted"/>
<dbReference type="RefSeq" id="WP_072324340.1">
    <property type="nucleotide sequence ID" value="NZ_FPJW01000001.1"/>
</dbReference>
<dbReference type="PANTHER" id="PTHR44591">
    <property type="entry name" value="STRESS RESPONSE REGULATOR PROTEIN 1"/>
    <property type="match status" value="1"/>
</dbReference>
<evidence type="ECO:0000313" key="5">
    <source>
        <dbReference type="Proteomes" id="UP000182350"/>
    </source>
</evidence>
<comment type="caution">
    <text evidence="2">Lacks conserved residue(s) required for the propagation of feature annotation.</text>
</comment>
<dbReference type="InterPro" id="IPR011006">
    <property type="entry name" value="CheY-like_superfamily"/>
</dbReference>
<dbReference type="GO" id="GO:0000160">
    <property type="term" value="P:phosphorelay signal transduction system"/>
    <property type="evidence" value="ECO:0007669"/>
    <property type="project" value="InterPro"/>
</dbReference>
<dbReference type="Gene3D" id="3.40.50.2300">
    <property type="match status" value="2"/>
</dbReference>
<name>A0A1K1TCK8_9GAMM</name>
<dbReference type="Pfam" id="PF00072">
    <property type="entry name" value="Response_reg"/>
    <property type="match status" value="2"/>
</dbReference>
<feature type="modified residue" description="4-aspartylphosphate" evidence="2">
    <location>
        <position position="197"/>
    </location>
</feature>
<sequence length="268" mass="29946">MDADLSIEELGILLVEPSAVQRKVICQHLMEQGIHTLEAVENAREALNRMRSFVPDLIISSLYLPDANADELFALMQKEPRLAQVAKMVVSSEQKRENLEAVRQAGVLALLPKPFDRKDLERALSTTLEYLSHEEVELELYDIASLRVLVVDDSRMARKHLSRVLQQIGVQQIDEAVDGSEGIRCLEQAAYDLVVTDYNMPVMDGEALVNHIRQSADYSHIPIMMVTSEDESRLAGVRQAGVSAICDKPFEVSQVRQLLVSLLEPEAG</sequence>
<dbReference type="InterPro" id="IPR001789">
    <property type="entry name" value="Sig_transdc_resp-reg_receiver"/>
</dbReference>
<dbReference type="SMART" id="SM00448">
    <property type="entry name" value="REC"/>
    <property type="match status" value="2"/>
</dbReference>
<keyword evidence="5" id="KW-1185">Reference proteome</keyword>
<dbReference type="STRING" id="1122209.SAMN02745752_00068"/>
<evidence type="ECO:0000259" key="3">
    <source>
        <dbReference type="PROSITE" id="PS50110"/>
    </source>
</evidence>
<protein>
    <submittedName>
        <fullName evidence="4">Two-component system, chemotaxis family, response regulator CheY</fullName>
    </submittedName>
</protein>
<feature type="domain" description="Response regulatory" evidence="3">
    <location>
        <begin position="11"/>
        <end position="128"/>
    </location>
</feature>
<dbReference type="AlphaFoldDB" id="A0A1K1TCK8"/>
<accession>A0A1K1TCK8</accession>